<name>A0A975T5Q2_9NOST</name>
<dbReference type="EMBL" id="CP021056">
    <property type="protein sequence ID" value="QXE22555.1"/>
    <property type="molecule type" value="Genomic_DNA"/>
</dbReference>
<evidence type="ECO:0000313" key="3">
    <source>
        <dbReference type="EMBL" id="QXE22555.1"/>
    </source>
</evidence>
<gene>
    <name evidence="3" type="ORF">B6N60_01238</name>
</gene>
<keyword evidence="2" id="KW-0732">Signal</keyword>
<dbReference type="Proteomes" id="UP000683511">
    <property type="component" value="Chromosome"/>
</dbReference>
<evidence type="ECO:0000313" key="4">
    <source>
        <dbReference type="Proteomes" id="UP000683511"/>
    </source>
</evidence>
<evidence type="ECO:0000256" key="2">
    <source>
        <dbReference type="SAM" id="SignalP"/>
    </source>
</evidence>
<feature type="chain" id="PRO_5037702088" evidence="2">
    <location>
        <begin position="25"/>
        <end position="71"/>
    </location>
</feature>
<keyword evidence="4" id="KW-1185">Reference proteome</keyword>
<reference evidence="3" key="1">
    <citation type="submission" date="2017-04" db="EMBL/GenBank/DDBJ databases">
        <title>Genome deletions in a multicellular cyanobacterial endosymbiont for morphological adaptation in marine diatoms.</title>
        <authorList>
            <person name="Wang Y."/>
            <person name="Gao H."/>
            <person name="Li R."/>
            <person name="Xu X."/>
        </authorList>
    </citation>
    <scope>NUCLEOTIDE SEQUENCE</scope>
    <source>
        <strain evidence="3">FACHB 800</strain>
    </source>
</reference>
<feature type="compositionally biased region" description="Basic and acidic residues" evidence="1">
    <location>
        <begin position="58"/>
        <end position="71"/>
    </location>
</feature>
<organism evidence="3 4">
    <name type="scientific">Richelia sinica FACHB-800</name>
    <dbReference type="NCBI Taxonomy" id="1357546"/>
    <lineage>
        <taxon>Bacteria</taxon>
        <taxon>Bacillati</taxon>
        <taxon>Cyanobacteriota</taxon>
        <taxon>Cyanophyceae</taxon>
        <taxon>Nostocales</taxon>
        <taxon>Nostocaceae</taxon>
        <taxon>Richelia</taxon>
    </lineage>
</organism>
<accession>A0A975T5Q2</accession>
<feature type="compositionally biased region" description="Basic residues" evidence="1">
    <location>
        <begin position="38"/>
        <end position="57"/>
    </location>
</feature>
<dbReference type="AlphaFoldDB" id="A0A975T5Q2"/>
<protein>
    <submittedName>
        <fullName evidence="3">Uncharacterized protein</fullName>
    </submittedName>
</protein>
<dbReference type="KEGG" id="rsin:B6N60_01238"/>
<sequence>MITVVTIPVLIGIFGSATPNYAYAATPPNQHSEVKPQQPHKKPQIKGRKHHKKRQFHRSSDRAHLMDRHRL</sequence>
<feature type="region of interest" description="Disordered" evidence="1">
    <location>
        <begin position="25"/>
        <end position="71"/>
    </location>
</feature>
<proteinExistence type="predicted"/>
<evidence type="ECO:0000256" key="1">
    <source>
        <dbReference type="SAM" id="MobiDB-lite"/>
    </source>
</evidence>
<feature type="signal peptide" evidence="2">
    <location>
        <begin position="1"/>
        <end position="24"/>
    </location>
</feature>